<dbReference type="InterPro" id="IPR056884">
    <property type="entry name" value="NPHP3-like_N"/>
</dbReference>
<organism evidence="6 7">
    <name type="scientific">Viridothelium virens</name>
    <name type="common">Speckled blister lichen</name>
    <name type="synonym">Trypethelium virens</name>
    <dbReference type="NCBI Taxonomy" id="1048519"/>
    <lineage>
        <taxon>Eukaryota</taxon>
        <taxon>Fungi</taxon>
        <taxon>Dikarya</taxon>
        <taxon>Ascomycota</taxon>
        <taxon>Pezizomycotina</taxon>
        <taxon>Dothideomycetes</taxon>
        <taxon>Dothideomycetes incertae sedis</taxon>
        <taxon>Trypetheliales</taxon>
        <taxon>Trypetheliaceae</taxon>
        <taxon>Viridothelium</taxon>
    </lineage>
</organism>
<dbReference type="InterPro" id="IPR053137">
    <property type="entry name" value="NLR-like"/>
</dbReference>
<keyword evidence="1" id="KW-0677">Repeat</keyword>
<dbReference type="PANTHER" id="PTHR46082">
    <property type="entry name" value="ATP/GTP-BINDING PROTEIN-RELATED"/>
    <property type="match status" value="1"/>
</dbReference>
<dbReference type="AlphaFoldDB" id="A0A6A6GTV5"/>
<dbReference type="SUPFAM" id="SSF53167">
    <property type="entry name" value="Purine and uridine phosphorylases"/>
    <property type="match status" value="1"/>
</dbReference>
<dbReference type="InterPro" id="IPR035994">
    <property type="entry name" value="Nucleoside_phosphorylase_sf"/>
</dbReference>
<accession>A0A6A6GTV5</accession>
<dbReference type="Gene3D" id="3.40.50.300">
    <property type="entry name" value="P-loop containing nucleotide triphosphate hydrolases"/>
    <property type="match status" value="1"/>
</dbReference>
<evidence type="ECO:0000259" key="4">
    <source>
        <dbReference type="Pfam" id="PF23239"/>
    </source>
</evidence>
<dbReference type="Gene3D" id="3.40.50.1580">
    <property type="entry name" value="Nucleoside phosphorylase domain"/>
    <property type="match status" value="1"/>
</dbReference>
<dbReference type="GO" id="GO:0003824">
    <property type="term" value="F:catalytic activity"/>
    <property type="evidence" value="ECO:0007669"/>
    <property type="project" value="InterPro"/>
</dbReference>
<dbReference type="Proteomes" id="UP000800092">
    <property type="component" value="Unassembled WGS sequence"/>
</dbReference>
<gene>
    <name evidence="6" type="ORF">EV356DRAFT_495035</name>
</gene>
<dbReference type="EMBL" id="ML991896">
    <property type="protein sequence ID" value="KAF2228733.1"/>
    <property type="molecule type" value="Genomic_DNA"/>
</dbReference>
<sequence>MPLCPKTERNHLLYHPNKTGQYHMPARRFLPIDHYQVGVICALHHELAAAMAILDERHQQLTGQDKLDENNYVLGRVYEHNVVIACLPAGVYGTNSAARVARDMVRTFTGLRFGLMIGIGGGIPNLQRGLDIRLGDVVISQPDQIHGGVVQYDIGKNLRDGHFERKSCLKLPPTVLLAALATLQANHELKDSQVPNIMSNIYQQHPSLIKNGYGFPRRENDNLYCSRCGGSSSSSCDMCTDGKIERLTRESPYPAFWYGVIASGNQLIKNAAARDRIGRELGAFCVEMEAAGLMNDFPCIVIRGICDYADSHKNDVWQKYAALTATAYAKELLACISPGQINHEKPIQEIVCFLDQQSRLTKEHLEETKRENQKHDQRYQSSKDRDCHQALKTSKYEQFKDVNPDRVEGTCQWVLSHPRYHHWAAKEYDDLLWISADPGCGKSVLAKSLVDNELRATDKHIVCYFFFKDNEEQDRLATALCALLHQLISYRPQLTRYIMPAWERNGHKIVEETRELWRTFLAAAKSDMAFDVTCVLDALDECRPTDRQLLIDMLAQFYKLISPSTSTICRGRLRFLVTSRPYDDIRTEFQKTLDDLPIIRLRGEEENDRIHQEIDLVIQKRVEELAKNLRLDSQTKNKLSDKLLEMQRRTYLWLHLAIEGIYETFRDSIRPKEASVELLPSTVDDAYEKILTRVSEKQRVKVKKILQIIVGARRPLTIQEMAIALGIATVTNPKSIHEVQLPPDHLENNIRHWCGLFIFINHTRIYLIHQTAKEFLLSNRGPATFPSRWKHCLDPRGIEKEMARICVDFLCLKDSWPVAELLVR</sequence>
<evidence type="ECO:0000313" key="7">
    <source>
        <dbReference type="Proteomes" id="UP000800092"/>
    </source>
</evidence>
<dbReference type="PANTHER" id="PTHR46082:SF11">
    <property type="entry name" value="AAA+ ATPASE DOMAIN-CONTAINING PROTEIN-RELATED"/>
    <property type="match status" value="1"/>
</dbReference>
<dbReference type="Pfam" id="PF24883">
    <property type="entry name" value="NPHP3_N"/>
    <property type="match status" value="1"/>
</dbReference>
<dbReference type="OrthoDB" id="194358at2759"/>
<reference evidence="6" key="1">
    <citation type="journal article" date="2020" name="Stud. Mycol.">
        <title>101 Dothideomycetes genomes: a test case for predicting lifestyles and emergence of pathogens.</title>
        <authorList>
            <person name="Haridas S."/>
            <person name="Albert R."/>
            <person name="Binder M."/>
            <person name="Bloem J."/>
            <person name="Labutti K."/>
            <person name="Salamov A."/>
            <person name="Andreopoulos B."/>
            <person name="Baker S."/>
            <person name="Barry K."/>
            <person name="Bills G."/>
            <person name="Bluhm B."/>
            <person name="Cannon C."/>
            <person name="Castanera R."/>
            <person name="Culley D."/>
            <person name="Daum C."/>
            <person name="Ezra D."/>
            <person name="Gonzalez J."/>
            <person name="Henrissat B."/>
            <person name="Kuo A."/>
            <person name="Liang C."/>
            <person name="Lipzen A."/>
            <person name="Lutzoni F."/>
            <person name="Magnuson J."/>
            <person name="Mondo S."/>
            <person name="Nolan M."/>
            <person name="Ohm R."/>
            <person name="Pangilinan J."/>
            <person name="Park H.-J."/>
            <person name="Ramirez L."/>
            <person name="Alfaro M."/>
            <person name="Sun H."/>
            <person name="Tritt A."/>
            <person name="Yoshinaga Y."/>
            <person name="Zwiers L.-H."/>
            <person name="Turgeon B."/>
            <person name="Goodwin S."/>
            <person name="Spatafora J."/>
            <person name="Crous P."/>
            <person name="Grigoriev I."/>
        </authorList>
    </citation>
    <scope>NUCLEOTIDE SEQUENCE</scope>
    <source>
        <strain evidence="6">Tuck. ex Michener</strain>
    </source>
</reference>
<dbReference type="Pfam" id="PF23239">
    <property type="entry name" value="DUF7069"/>
    <property type="match status" value="1"/>
</dbReference>
<dbReference type="InterPro" id="IPR055497">
    <property type="entry name" value="DUF7069"/>
</dbReference>
<evidence type="ECO:0000256" key="1">
    <source>
        <dbReference type="ARBA" id="ARBA00022737"/>
    </source>
</evidence>
<evidence type="ECO:0000313" key="6">
    <source>
        <dbReference type="EMBL" id="KAF2228733.1"/>
    </source>
</evidence>
<feature type="region of interest" description="Disordered" evidence="2">
    <location>
        <begin position="365"/>
        <end position="386"/>
    </location>
</feature>
<evidence type="ECO:0000259" key="5">
    <source>
        <dbReference type="Pfam" id="PF24883"/>
    </source>
</evidence>
<keyword evidence="7" id="KW-1185">Reference proteome</keyword>
<feature type="domain" description="GPI inositol-deacylase winged helix" evidence="3">
    <location>
        <begin position="694"/>
        <end position="781"/>
    </location>
</feature>
<protein>
    <submittedName>
        <fullName evidence="6">Purine and uridine phosphorylase</fullName>
    </submittedName>
</protein>
<dbReference type="GO" id="GO:0009116">
    <property type="term" value="P:nucleoside metabolic process"/>
    <property type="evidence" value="ECO:0007669"/>
    <property type="project" value="InterPro"/>
</dbReference>
<feature type="non-terminal residue" evidence="6">
    <location>
        <position position="824"/>
    </location>
</feature>
<name>A0A6A6GTV5_VIRVR</name>
<dbReference type="InterPro" id="IPR027417">
    <property type="entry name" value="P-loop_NTPase"/>
</dbReference>
<evidence type="ECO:0000259" key="3">
    <source>
        <dbReference type="Pfam" id="PF22939"/>
    </source>
</evidence>
<proteinExistence type="predicted"/>
<feature type="domain" description="DUF7069" evidence="4">
    <location>
        <begin position="610"/>
        <end position="668"/>
    </location>
</feature>
<evidence type="ECO:0000256" key="2">
    <source>
        <dbReference type="SAM" id="MobiDB-lite"/>
    </source>
</evidence>
<dbReference type="Pfam" id="PF22939">
    <property type="entry name" value="WHD_GPIID"/>
    <property type="match status" value="1"/>
</dbReference>
<feature type="domain" description="Nephrocystin 3-like N-terminal" evidence="5">
    <location>
        <begin position="409"/>
        <end position="580"/>
    </location>
</feature>
<dbReference type="InterPro" id="IPR054471">
    <property type="entry name" value="GPIID_WHD"/>
</dbReference>